<dbReference type="GO" id="GO:0008270">
    <property type="term" value="F:zinc ion binding"/>
    <property type="evidence" value="ECO:0007669"/>
    <property type="project" value="UniProtKB-KW"/>
</dbReference>
<dbReference type="SMART" id="SM00355">
    <property type="entry name" value="ZnF_C2H2"/>
    <property type="match status" value="2"/>
</dbReference>
<dbReference type="GO" id="GO:0006351">
    <property type="term" value="P:DNA-templated transcription"/>
    <property type="evidence" value="ECO:0007669"/>
    <property type="project" value="InterPro"/>
</dbReference>
<dbReference type="InterPro" id="IPR051059">
    <property type="entry name" value="VerF-like"/>
</dbReference>
<keyword evidence="4 7" id="KW-0863">Zinc-finger</keyword>
<dbReference type="PANTHER" id="PTHR40626">
    <property type="entry name" value="MIP31509P"/>
    <property type="match status" value="1"/>
</dbReference>
<proteinExistence type="predicted"/>
<keyword evidence="2" id="KW-0479">Metal-binding</keyword>
<dbReference type="InterPro" id="IPR013087">
    <property type="entry name" value="Znf_C2H2_type"/>
</dbReference>
<dbReference type="RefSeq" id="XP_040773006.1">
    <property type="nucleotide sequence ID" value="XM_040922360.1"/>
</dbReference>
<feature type="region of interest" description="Disordered" evidence="8">
    <location>
        <begin position="69"/>
        <end position="110"/>
    </location>
</feature>
<feature type="compositionally biased region" description="Polar residues" evidence="8">
    <location>
        <begin position="150"/>
        <end position="164"/>
    </location>
</feature>
<evidence type="ECO:0000256" key="2">
    <source>
        <dbReference type="ARBA" id="ARBA00022723"/>
    </source>
</evidence>
<dbReference type="GO" id="GO:0005634">
    <property type="term" value="C:nucleus"/>
    <property type="evidence" value="ECO:0007669"/>
    <property type="project" value="UniProtKB-SubCell"/>
</dbReference>
<dbReference type="SUPFAM" id="SSF57667">
    <property type="entry name" value="beta-beta-alpha zinc fingers"/>
    <property type="match status" value="1"/>
</dbReference>
<feature type="domain" description="C2H2-type" evidence="9">
    <location>
        <begin position="16"/>
        <end position="43"/>
    </location>
</feature>
<evidence type="ECO:0000256" key="7">
    <source>
        <dbReference type="PROSITE-ProRule" id="PRU00042"/>
    </source>
</evidence>
<feature type="domain" description="C2H2-type" evidence="9">
    <location>
        <begin position="47"/>
        <end position="75"/>
    </location>
</feature>
<evidence type="ECO:0000256" key="5">
    <source>
        <dbReference type="ARBA" id="ARBA00022833"/>
    </source>
</evidence>
<evidence type="ECO:0000313" key="11">
    <source>
        <dbReference type="Proteomes" id="UP000803844"/>
    </source>
</evidence>
<dbReference type="PANTHER" id="PTHR40626:SF11">
    <property type="entry name" value="ZINC FINGER PROTEIN YPR022C"/>
    <property type="match status" value="1"/>
</dbReference>
<keyword evidence="5" id="KW-0862">Zinc</keyword>
<dbReference type="AlphaFoldDB" id="A0A9P4XWC6"/>
<dbReference type="GO" id="GO:0000981">
    <property type="term" value="F:DNA-binding transcription factor activity, RNA polymerase II-specific"/>
    <property type="evidence" value="ECO:0007669"/>
    <property type="project" value="InterPro"/>
</dbReference>
<dbReference type="Proteomes" id="UP000803844">
    <property type="component" value="Unassembled WGS sequence"/>
</dbReference>
<feature type="region of interest" description="Disordered" evidence="8">
    <location>
        <begin position="127"/>
        <end position="172"/>
    </location>
</feature>
<dbReference type="Pfam" id="PF04082">
    <property type="entry name" value="Fungal_trans"/>
    <property type="match status" value="1"/>
</dbReference>
<dbReference type="PROSITE" id="PS00028">
    <property type="entry name" value="ZINC_FINGER_C2H2_1"/>
    <property type="match status" value="2"/>
</dbReference>
<gene>
    <name evidence="10" type="ORF">M406DRAFT_348099</name>
</gene>
<feature type="compositionally biased region" description="Basic and acidic residues" evidence="8">
    <location>
        <begin position="71"/>
        <end position="83"/>
    </location>
</feature>
<organism evidence="10 11">
    <name type="scientific">Cryphonectria parasitica (strain ATCC 38755 / EP155)</name>
    <dbReference type="NCBI Taxonomy" id="660469"/>
    <lineage>
        <taxon>Eukaryota</taxon>
        <taxon>Fungi</taxon>
        <taxon>Dikarya</taxon>
        <taxon>Ascomycota</taxon>
        <taxon>Pezizomycotina</taxon>
        <taxon>Sordariomycetes</taxon>
        <taxon>Sordariomycetidae</taxon>
        <taxon>Diaporthales</taxon>
        <taxon>Cryphonectriaceae</taxon>
        <taxon>Cryphonectria-Endothia species complex</taxon>
        <taxon>Cryphonectria</taxon>
    </lineage>
</organism>
<dbReference type="GO" id="GO:0000785">
    <property type="term" value="C:chromatin"/>
    <property type="evidence" value="ECO:0007669"/>
    <property type="project" value="TreeGrafter"/>
</dbReference>
<dbReference type="GO" id="GO:0000978">
    <property type="term" value="F:RNA polymerase II cis-regulatory region sequence-specific DNA binding"/>
    <property type="evidence" value="ECO:0007669"/>
    <property type="project" value="InterPro"/>
</dbReference>
<name>A0A9P4XWC6_CRYP1</name>
<evidence type="ECO:0000313" key="10">
    <source>
        <dbReference type="EMBL" id="KAF3762027.1"/>
    </source>
</evidence>
<dbReference type="InterPro" id="IPR007219">
    <property type="entry name" value="XnlR_reg_dom"/>
</dbReference>
<evidence type="ECO:0000256" key="8">
    <source>
        <dbReference type="SAM" id="MobiDB-lite"/>
    </source>
</evidence>
<dbReference type="OrthoDB" id="8117402at2759"/>
<comment type="subcellular location">
    <subcellularLocation>
        <location evidence="1">Nucleus</location>
    </subcellularLocation>
</comment>
<dbReference type="Gene3D" id="3.30.160.60">
    <property type="entry name" value="Classic Zinc Finger"/>
    <property type="match status" value="2"/>
</dbReference>
<dbReference type="InterPro" id="IPR036236">
    <property type="entry name" value="Znf_C2H2_sf"/>
</dbReference>
<accession>A0A9P4XWC6</accession>
<dbReference type="GeneID" id="63839489"/>
<evidence type="ECO:0000259" key="9">
    <source>
        <dbReference type="PROSITE" id="PS50157"/>
    </source>
</evidence>
<reference evidence="10" key="1">
    <citation type="journal article" date="2020" name="Phytopathology">
        <title>Genome sequence of the chestnut blight fungus Cryphonectria parasitica EP155: A fundamental resource for an archetypical invasive plant pathogen.</title>
        <authorList>
            <person name="Crouch J.A."/>
            <person name="Dawe A."/>
            <person name="Aerts A."/>
            <person name="Barry K."/>
            <person name="Churchill A.C.L."/>
            <person name="Grimwood J."/>
            <person name="Hillman B."/>
            <person name="Milgroom M.G."/>
            <person name="Pangilinan J."/>
            <person name="Smith M."/>
            <person name="Salamov A."/>
            <person name="Schmutz J."/>
            <person name="Yadav J."/>
            <person name="Grigoriev I.V."/>
            <person name="Nuss D."/>
        </authorList>
    </citation>
    <scope>NUCLEOTIDE SEQUENCE</scope>
    <source>
        <strain evidence="10">EP155</strain>
    </source>
</reference>
<evidence type="ECO:0000256" key="1">
    <source>
        <dbReference type="ARBA" id="ARBA00004123"/>
    </source>
</evidence>
<comment type="caution">
    <text evidence="10">The sequence shown here is derived from an EMBL/GenBank/DDBJ whole genome shotgun (WGS) entry which is preliminary data.</text>
</comment>
<keyword evidence="3" id="KW-0677">Repeat</keyword>
<evidence type="ECO:0000256" key="3">
    <source>
        <dbReference type="ARBA" id="ARBA00022737"/>
    </source>
</evidence>
<dbReference type="PROSITE" id="PS50157">
    <property type="entry name" value="ZINC_FINGER_C2H2_2"/>
    <property type="match status" value="2"/>
</dbReference>
<dbReference type="EMBL" id="MU032351">
    <property type="protein sequence ID" value="KAF3762027.1"/>
    <property type="molecule type" value="Genomic_DNA"/>
</dbReference>
<sequence>MSVAVSARGEQSTQPFQCLICRSRFTRHENLKRHTALHTRSSDKASYSCGLCSATFSRRDLCTRHMRRKHPEHDEAPTLERSRPQPAAIPGRSRRKRSQDVASILGSSAESRSTLCSGQWRSEMHLDMSGSSWPPELSGAAEDTYRPNYSLDSPNSSTGTTGEHTNTDEGDMTFEVGHVQPSLSSSSSSSAITSAHLPSFTRCFTDMGLSTSPVMPALDFSLLELDLPAAAAVEAWKTPLSPRDLQFLQDEWSPSASQIEHGLRLYFNYVSPFFPFLHHPTFDTTGRPRYLILSMLSLGYQHGGDPDCGEGSCSGPSVSLHCFHQARVQLASMEGKNDDSNDGMAMVQAYLLLEICAMMYLCGENSTYGLKMHPRMISLTRSSGLTQPTRPSSQPAKDLQEMWEDFIRSESQKRTVLAAHQIDALWYQLLSIPRSLSHLEIKLELPCPSDCWAASSAESWAYCQLMTRCPSTSVQYSDAVRHFLSPAPDADPLPPFDPYGAINIAQFLLSSAREVSGWSAMTGRLSLERLEPLRSSLVALAPSIRPQVESADSPLAALQEATWEIAMIELQIWSPSHTCGIIEGSVDAALRESTRLAATGEISFGTKTAEAAQPHLDWFLRYLDITTTPDAEPPWTALYAYKAFLIAWQLLRKQAPNAMQTVGVEDGDAEAAISWARNVFQRRSGRSIGKIIMTCLDILVAGNTDHA</sequence>
<evidence type="ECO:0000256" key="4">
    <source>
        <dbReference type="ARBA" id="ARBA00022771"/>
    </source>
</evidence>
<keyword evidence="11" id="KW-1185">Reference proteome</keyword>
<evidence type="ECO:0000256" key="6">
    <source>
        <dbReference type="ARBA" id="ARBA00023242"/>
    </source>
</evidence>
<keyword evidence="6" id="KW-0539">Nucleus</keyword>
<dbReference type="CDD" id="cd12148">
    <property type="entry name" value="fungal_TF_MHR"/>
    <property type="match status" value="1"/>
</dbReference>
<protein>
    <recommendedName>
        <fullName evidence="9">C2H2-type domain-containing protein</fullName>
    </recommendedName>
</protein>